<dbReference type="EMBL" id="ML119147">
    <property type="protein sequence ID" value="RPB09936.1"/>
    <property type="molecule type" value="Genomic_DNA"/>
</dbReference>
<proteinExistence type="predicted"/>
<evidence type="ECO:0008006" key="4">
    <source>
        <dbReference type="Google" id="ProtNLM"/>
    </source>
</evidence>
<dbReference type="AlphaFoldDB" id="A0A3N4KHB4"/>
<keyword evidence="1" id="KW-0732">Signal</keyword>
<feature type="chain" id="PRO_5018107117" description="4Fe-4S ferredoxin-type domain-containing protein" evidence="1">
    <location>
        <begin position="21"/>
        <end position="160"/>
    </location>
</feature>
<dbReference type="Proteomes" id="UP000277580">
    <property type="component" value="Unassembled WGS sequence"/>
</dbReference>
<evidence type="ECO:0000313" key="2">
    <source>
        <dbReference type="EMBL" id="RPB09936.1"/>
    </source>
</evidence>
<sequence length="160" mass="17017">MKFQTLVLVALSALVSTVFAIPTPDCNVCANSCTVQCAAQAPRSCFCPQVCDPEYSTCTTRRSLLGEREATPAPAPAPATNPCGCYNDCTFYGCGDDVAPEDCICTKECDLKYACDATPTETIEARQVTCGPCTNACKINCPTCICPEYCDPAYECPATE</sequence>
<keyword evidence="3" id="KW-1185">Reference proteome</keyword>
<accession>A0A3N4KHB4</accession>
<evidence type="ECO:0000313" key="3">
    <source>
        <dbReference type="Proteomes" id="UP000277580"/>
    </source>
</evidence>
<evidence type="ECO:0000256" key="1">
    <source>
        <dbReference type="SAM" id="SignalP"/>
    </source>
</evidence>
<feature type="signal peptide" evidence="1">
    <location>
        <begin position="1"/>
        <end position="20"/>
    </location>
</feature>
<name>A0A3N4KHB4_9PEZI</name>
<gene>
    <name evidence="2" type="ORF">P167DRAFT_566938</name>
</gene>
<protein>
    <recommendedName>
        <fullName evidence="4">4Fe-4S ferredoxin-type domain-containing protein</fullName>
    </recommendedName>
</protein>
<organism evidence="2 3">
    <name type="scientific">Morchella conica CCBAS932</name>
    <dbReference type="NCBI Taxonomy" id="1392247"/>
    <lineage>
        <taxon>Eukaryota</taxon>
        <taxon>Fungi</taxon>
        <taxon>Dikarya</taxon>
        <taxon>Ascomycota</taxon>
        <taxon>Pezizomycotina</taxon>
        <taxon>Pezizomycetes</taxon>
        <taxon>Pezizales</taxon>
        <taxon>Morchellaceae</taxon>
        <taxon>Morchella</taxon>
    </lineage>
</organism>
<reference evidence="2 3" key="1">
    <citation type="journal article" date="2018" name="Nat. Ecol. Evol.">
        <title>Pezizomycetes genomes reveal the molecular basis of ectomycorrhizal truffle lifestyle.</title>
        <authorList>
            <person name="Murat C."/>
            <person name="Payen T."/>
            <person name="Noel B."/>
            <person name="Kuo A."/>
            <person name="Morin E."/>
            <person name="Chen J."/>
            <person name="Kohler A."/>
            <person name="Krizsan K."/>
            <person name="Balestrini R."/>
            <person name="Da Silva C."/>
            <person name="Montanini B."/>
            <person name="Hainaut M."/>
            <person name="Levati E."/>
            <person name="Barry K.W."/>
            <person name="Belfiori B."/>
            <person name="Cichocki N."/>
            <person name="Clum A."/>
            <person name="Dockter R.B."/>
            <person name="Fauchery L."/>
            <person name="Guy J."/>
            <person name="Iotti M."/>
            <person name="Le Tacon F."/>
            <person name="Lindquist E.A."/>
            <person name="Lipzen A."/>
            <person name="Malagnac F."/>
            <person name="Mello A."/>
            <person name="Molinier V."/>
            <person name="Miyauchi S."/>
            <person name="Poulain J."/>
            <person name="Riccioni C."/>
            <person name="Rubini A."/>
            <person name="Sitrit Y."/>
            <person name="Splivallo R."/>
            <person name="Traeger S."/>
            <person name="Wang M."/>
            <person name="Zifcakova L."/>
            <person name="Wipf D."/>
            <person name="Zambonelli A."/>
            <person name="Paolocci F."/>
            <person name="Nowrousian M."/>
            <person name="Ottonello S."/>
            <person name="Baldrian P."/>
            <person name="Spatafora J.W."/>
            <person name="Henrissat B."/>
            <person name="Nagy L.G."/>
            <person name="Aury J.M."/>
            <person name="Wincker P."/>
            <person name="Grigoriev I.V."/>
            <person name="Bonfante P."/>
            <person name="Martin F.M."/>
        </authorList>
    </citation>
    <scope>NUCLEOTIDE SEQUENCE [LARGE SCALE GENOMIC DNA]</scope>
    <source>
        <strain evidence="2 3">CCBAS932</strain>
    </source>
</reference>
<dbReference type="InParanoid" id="A0A3N4KHB4"/>
<dbReference type="OrthoDB" id="5318500at2759"/>